<evidence type="ECO:0000313" key="1">
    <source>
        <dbReference type="EMBL" id="KAF3554502.1"/>
    </source>
</evidence>
<dbReference type="EMBL" id="QGKX02000996">
    <property type="protein sequence ID" value="KAF3554502.1"/>
    <property type="molecule type" value="Genomic_DNA"/>
</dbReference>
<protein>
    <submittedName>
        <fullName evidence="1">Uncharacterized protein</fullName>
    </submittedName>
</protein>
<comment type="caution">
    <text evidence="1">The sequence shown here is derived from an EMBL/GenBank/DDBJ whole genome shotgun (WGS) entry which is preliminary data.</text>
</comment>
<organism evidence="1 2">
    <name type="scientific">Brassica cretica</name>
    <name type="common">Mustard</name>
    <dbReference type="NCBI Taxonomy" id="69181"/>
    <lineage>
        <taxon>Eukaryota</taxon>
        <taxon>Viridiplantae</taxon>
        <taxon>Streptophyta</taxon>
        <taxon>Embryophyta</taxon>
        <taxon>Tracheophyta</taxon>
        <taxon>Spermatophyta</taxon>
        <taxon>Magnoliopsida</taxon>
        <taxon>eudicotyledons</taxon>
        <taxon>Gunneridae</taxon>
        <taxon>Pentapetalae</taxon>
        <taxon>rosids</taxon>
        <taxon>malvids</taxon>
        <taxon>Brassicales</taxon>
        <taxon>Brassicaceae</taxon>
        <taxon>Brassiceae</taxon>
        <taxon>Brassica</taxon>
    </lineage>
</organism>
<dbReference type="Proteomes" id="UP000712600">
    <property type="component" value="Unassembled WGS sequence"/>
</dbReference>
<evidence type="ECO:0000313" key="2">
    <source>
        <dbReference type="Proteomes" id="UP000712600"/>
    </source>
</evidence>
<gene>
    <name evidence="1" type="ORF">F2Q69_00014164</name>
</gene>
<reference evidence="1" key="1">
    <citation type="submission" date="2019-12" db="EMBL/GenBank/DDBJ databases">
        <title>Genome sequencing and annotation of Brassica cretica.</title>
        <authorList>
            <person name="Studholme D.J."/>
            <person name="Sarris P."/>
        </authorList>
    </citation>
    <scope>NUCLEOTIDE SEQUENCE</scope>
    <source>
        <strain evidence="1">PFS-109/04</strain>
        <tissue evidence="1">Leaf</tissue>
    </source>
</reference>
<dbReference type="AlphaFoldDB" id="A0A8S9QKD3"/>
<accession>A0A8S9QKD3</accession>
<proteinExistence type="predicted"/>
<sequence>MQGCSKLRKFPDMSTNIRKLDISKTVVEDVSASIAMWFSLYVEQWKAQGDNTSSPECTVGERKLFWDREDARLC</sequence>
<name>A0A8S9QKD3_BRACR</name>